<dbReference type="RefSeq" id="WP_146856531.1">
    <property type="nucleotide sequence ID" value="NZ_BAAAHR010000002.1"/>
</dbReference>
<evidence type="ECO:0000313" key="6">
    <source>
        <dbReference type="Proteomes" id="UP000522688"/>
    </source>
</evidence>
<dbReference type="PANTHER" id="PTHR43798">
    <property type="entry name" value="MONOACYLGLYCEROL LIPASE"/>
    <property type="match status" value="1"/>
</dbReference>
<dbReference type="InterPro" id="IPR029058">
    <property type="entry name" value="AB_hydrolase_fold"/>
</dbReference>
<dbReference type="InterPro" id="IPR000073">
    <property type="entry name" value="AB_hydrolase_1"/>
</dbReference>
<dbReference type="Proteomes" id="UP000321154">
    <property type="component" value="Unassembled WGS sequence"/>
</dbReference>
<evidence type="ECO:0000313" key="4">
    <source>
        <dbReference type="EMBL" id="MBA8812043.1"/>
    </source>
</evidence>
<accession>A0A7W3JFS0</accession>
<evidence type="ECO:0000259" key="2">
    <source>
        <dbReference type="Pfam" id="PF00561"/>
    </source>
</evidence>
<dbReference type="SUPFAM" id="SSF53474">
    <property type="entry name" value="alpha/beta-Hydrolases"/>
    <property type="match status" value="1"/>
</dbReference>
<sequence length="265" mass="28447">MRAHANNPVDGTEIAYEVDGDGPPLVLVHGSGLSRGTWRGLGYLRDLQRDFTVVALDMRGHGKSGKPHDAASYSMDLHRGDVEAVLDATGLSPAHYIGYSFGARIGLSIAAHSPERLRTLTTIGGSWAPMNGNIGATFAPDWHEALTTGGMARFIDRWGETIGRPIDPETRLAFMQDDPEALAAFFTAAETGGGLTVAQLDAVDVPTLLLAGTRDVDRHRESQEAARRMPAAVFYSLVGQDHASSLLPVDQVTDLLRTFLETVDA</sequence>
<dbReference type="Pfam" id="PF00561">
    <property type="entry name" value="Abhydrolase_1"/>
    <property type="match status" value="1"/>
</dbReference>
<protein>
    <submittedName>
        <fullName evidence="3">Alpha/beta hydrolase</fullName>
    </submittedName>
    <submittedName>
        <fullName evidence="4">Pimeloyl-ACP methyl ester carboxylesterase</fullName>
    </submittedName>
</protein>
<dbReference type="EMBL" id="BJUV01000030">
    <property type="protein sequence ID" value="GEK84194.1"/>
    <property type="molecule type" value="Genomic_DNA"/>
</dbReference>
<dbReference type="InterPro" id="IPR050266">
    <property type="entry name" value="AB_hydrolase_sf"/>
</dbReference>
<dbReference type="GO" id="GO:0016020">
    <property type="term" value="C:membrane"/>
    <property type="evidence" value="ECO:0007669"/>
    <property type="project" value="TreeGrafter"/>
</dbReference>
<feature type="domain" description="AB hydrolase-1" evidence="2">
    <location>
        <begin position="23"/>
        <end position="137"/>
    </location>
</feature>
<dbReference type="GO" id="GO:0016787">
    <property type="term" value="F:hydrolase activity"/>
    <property type="evidence" value="ECO:0007669"/>
    <property type="project" value="UniProtKB-KW"/>
</dbReference>
<proteinExistence type="predicted"/>
<gene>
    <name evidence="4" type="ORF">FB463_000267</name>
    <name evidence="3" type="ORF">FFA01_25030</name>
</gene>
<dbReference type="PRINTS" id="PR00111">
    <property type="entry name" value="ABHYDROLASE"/>
</dbReference>
<comment type="caution">
    <text evidence="4">The sequence shown here is derived from an EMBL/GenBank/DDBJ whole genome shotgun (WGS) entry which is preliminary data.</text>
</comment>
<organism evidence="4 6">
    <name type="scientific">Frigoribacterium faeni</name>
    <dbReference type="NCBI Taxonomy" id="145483"/>
    <lineage>
        <taxon>Bacteria</taxon>
        <taxon>Bacillati</taxon>
        <taxon>Actinomycetota</taxon>
        <taxon>Actinomycetes</taxon>
        <taxon>Micrococcales</taxon>
        <taxon>Microbacteriaceae</taxon>
        <taxon>Frigoribacterium</taxon>
    </lineage>
</organism>
<keyword evidence="5" id="KW-1185">Reference proteome</keyword>
<name>A0A7W3JFS0_9MICO</name>
<keyword evidence="1 3" id="KW-0378">Hydrolase</keyword>
<reference evidence="4 6" key="2">
    <citation type="submission" date="2020-07" db="EMBL/GenBank/DDBJ databases">
        <title>Sequencing the genomes of 1000 actinobacteria strains.</title>
        <authorList>
            <person name="Klenk H.-P."/>
        </authorList>
    </citation>
    <scope>NUCLEOTIDE SEQUENCE [LARGE SCALE GENOMIC DNA]</scope>
    <source>
        <strain evidence="4 6">DSM 10309</strain>
    </source>
</reference>
<evidence type="ECO:0000313" key="3">
    <source>
        <dbReference type="EMBL" id="GEK84194.1"/>
    </source>
</evidence>
<dbReference type="Gene3D" id="3.40.50.1820">
    <property type="entry name" value="alpha/beta hydrolase"/>
    <property type="match status" value="1"/>
</dbReference>
<dbReference type="EMBL" id="JACGWW010000001">
    <property type="protein sequence ID" value="MBA8812043.1"/>
    <property type="molecule type" value="Genomic_DNA"/>
</dbReference>
<evidence type="ECO:0000313" key="5">
    <source>
        <dbReference type="Proteomes" id="UP000321154"/>
    </source>
</evidence>
<reference evidence="3 5" key="1">
    <citation type="submission" date="2019-07" db="EMBL/GenBank/DDBJ databases">
        <title>Whole genome shotgun sequence of Frigoribacterium faeni NBRC 103066.</title>
        <authorList>
            <person name="Hosoyama A."/>
            <person name="Uohara A."/>
            <person name="Ohji S."/>
            <person name="Ichikawa N."/>
        </authorList>
    </citation>
    <scope>NUCLEOTIDE SEQUENCE [LARGE SCALE GENOMIC DNA]</scope>
    <source>
        <strain evidence="3 5">NBRC 103066</strain>
    </source>
</reference>
<dbReference type="Proteomes" id="UP000522688">
    <property type="component" value="Unassembled WGS sequence"/>
</dbReference>
<dbReference type="AlphaFoldDB" id="A0A7W3JFS0"/>
<dbReference type="PANTHER" id="PTHR43798:SF31">
    <property type="entry name" value="AB HYDROLASE SUPERFAMILY PROTEIN YCLE"/>
    <property type="match status" value="1"/>
</dbReference>
<evidence type="ECO:0000256" key="1">
    <source>
        <dbReference type="ARBA" id="ARBA00022801"/>
    </source>
</evidence>
<dbReference type="OrthoDB" id="9804723at2"/>